<evidence type="ECO:0000313" key="2">
    <source>
        <dbReference type="EMBL" id="TXR54837.1"/>
    </source>
</evidence>
<feature type="region of interest" description="Disordered" evidence="1">
    <location>
        <begin position="20"/>
        <end position="46"/>
    </location>
</feature>
<proteinExistence type="predicted"/>
<organism evidence="2 3">
    <name type="scientific">Reinekea thalattae</name>
    <dbReference type="NCBI Taxonomy" id="2593301"/>
    <lineage>
        <taxon>Bacteria</taxon>
        <taxon>Pseudomonadati</taxon>
        <taxon>Pseudomonadota</taxon>
        <taxon>Gammaproteobacteria</taxon>
        <taxon>Oceanospirillales</taxon>
        <taxon>Saccharospirillaceae</taxon>
        <taxon>Reinekea</taxon>
    </lineage>
</organism>
<dbReference type="EMBL" id="VKAD01000001">
    <property type="protein sequence ID" value="TXR54837.1"/>
    <property type="molecule type" value="Genomic_DNA"/>
</dbReference>
<dbReference type="OrthoDB" id="5294470at2"/>
<name>A0A5C8ZAP6_9GAMM</name>
<protein>
    <submittedName>
        <fullName evidence="2">DUF2058 domain-containing protein</fullName>
    </submittedName>
</protein>
<dbReference type="Pfam" id="PF09831">
    <property type="entry name" value="DUF2058"/>
    <property type="match status" value="1"/>
</dbReference>
<dbReference type="AlphaFoldDB" id="A0A5C8ZAP6"/>
<reference evidence="2 3" key="1">
    <citation type="submission" date="2019-07" db="EMBL/GenBank/DDBJ databases">
        <title>Reinekea sp. strain SSH23 genome sequencing and assembly.</title>
        <authorList>
            <person name="Kim I."/>
        </authorList>
    </citation>
    <scope>NUCLEOTIDE SEQUENCE [LARGE SCALE GENOMIC DNA]</scope>
    <source>
        <strain evidence="2 3">SSH23</strain>
    </source>
</reference>
<gene>
    <name evidence="2" type="ORF">FME95_09970</name>
</gene>
<evidence type="ECO:0000313" key="3">
    <source>
        <dbReference type="Proteomes" id="UP000321764"/>
    </source>
</evidence>
<dbReference type="InterPro" id="IPR018636">
    <property type="entry name" value="DUF2058"/>
</dbReference>
<accession>A0A5C8ZAP6</accession>
<comment type="caution">
    <text evidence="2">The sequence shown here is derived from an EMBL/GenBank/DDBJ whole genome shotgun (WGS) entry which is preliminary data.</text>
</comment>
<dbReference type="Proteomes" id="UP000321764">
    <property type="component" value="Unassembled WGS sequence"/>
</dbReference>
<sequence>MMSKSIADQLLGLGLADKKQIQKDKAEKRKADKQSRKHKDANDDEAKLAVEAARKKKLEHDRQLNLARQAQADKKAVLAQVKQMVESAKIHSDDGDIKYNFADRLDNKIKSIYVTDAVQQDLSRGRLAIAVSDGRYYVITKEVADKIAERSENSIVFIADANNDAPDEDDPYKDFVIPDDLMW</sequence>
<evidence type="ECO:0000256" key="1">
    <source>
        <dbReference type="SAM" id="MobiDB-lite"/>
    </source>
</evidence>
<keyword evidence="3" id="KW-1185">Reference proteome</keyword>